<dbReference type="Gene3D" id="2.60.200.20">
    <property type="match status" value="1"/>
</dbReference>
<feature type="compositionally biased region" description="Acidic residues" evidence="1">
    <location>
        <begin position="312"/>
        <end position="323"/>
    </location>
</feature>
<dbReference type="PROSITE" id="PS50006">
    <property type="entry name" value="FHA_DOMAIN"/>
    <property type="match status" value="1"/>
</dbReference>
<name>A0A0D2C9L7_9EURO</name>
<feature type="domain" description="FHA" evidence="3">
    <location>
        <begin position="37"/>
        <end position="98"/>
    </location>
</feature>
<feature type="region of interest" description="Disordered" evidence="1">
    <location>
        <begin position="477"/>
        <end position="512"/>
    </location>
</feature>
<feature type="region of interest" description="Disordered" evidence="1">
    <location>
        <begin position="162"/>
        <end position="202"/>
    </location>
</feature>
<reference evidence="4 5" key="1">
    <citation type="submission" date="2015-01" db="EMBL/GenBank/DDBJ databases">
        <title>The Genome Sequence of Cladophialophora immunda CBS83496.</title>
        <authorList>
            <consortium name="The Broad Institute Genomics Platform"/>
            <person name="Cuomo C."/>
            <person name="de Hoog S."/>
            <person name="Gorbushina A."/>
            <person name="Stielow B."/>
            <person name="Teixiera M."/>
            <person name="Abouelleil A."/>
            <person name="Chapman S.B."/>
            <person name="Priest M."/>
            <person name="Young S.K."/>
            <person name="Wortman J."/>
            <person name="Nusbaum C."/>
            <person name="Birren B."/>
        </authorList>
    </citation>
    <scope>NUCLEOTIDE SEQUENCE [LARGE SCALE GENOMIC DNA]</scope>
    <source>
        <strain evidence="4 5">CBS 83496</strain>
    </source>
</reference>
<dbReference type="InterPro" id="IPR000253">
    <property type="entry name" value="FHA_dom"/>
</dbReference>
<dbReference type="PANTHER" id="PTHR15715">
    <property type="entry name" value="CENTROSOMAL PROTEIN OF 170 KDA"/>
    <property type="match status" value="1"/>
</dbReference>
<dbReference type="AlphaFoldDB" id="A0A0D2C9L7"/>
<dbReference type="GO" id="GO:0005737">
    <property type="term" value="C:cytoplasm"/>
    <property type="evidence" value="ECO:0007669"/>
    <property type="project" value="TreeGrafter"/>
</dbReference>
<dbReference type="SMART" id="SM00240">
    <property type="entry name" value="FHA"/>
    <property type="match status" value="1"/>
</dbReference>
<feature type="region of interest" description="Disordered" evidence="1">
    <location>
        <begin position="220"/>
        <end position="266"/>
    </location>
</feature>
<proteinExistence type="predicted"/>
<dbReference type="GeneID" id="27346694"/>
<evidence type="ECO:0000313" key="5">
    <source>
        <dbReference type="Proteomes" id="UP000054466"/>
    </source>
</evidence>
<dbReference type="InterPro" id="IPR051176">
    <property type="entry name" value="Cent_Immune-Sig_Mod"/>
</dbReference>
<sequence>MADHIPSQYLTVTLEELDSHEPIPKRVVTLEAPDWEFRIGRGTGGRIEELTPAEDNAWFDSRVLSRRHAILRANPAIKLLYIQDIGSMHGTFYDGRRLSTNERWPLWPEDTVTLGSDVIRGSSHFSALRLKVTWDWCDGTFHKPDANQANARVYRNTFSADYSDEEAYGDPSARVSSDPEEDEYEPYEKSNDYHSEPEDEVQAIQDSVREPSMEIIIPEVRTFSVPESDDASNTPSHDSGADVSDEDSPVSSPLIPNDGHEDKGDAPEELSHLFLDTGVHAIRPDHTDPSQILVPSSAQQAEVLPAMDENVAEEDSYGDDELENEHSDSINSLRIPPVKIDDPEQYLAARTSPSSVTDHPGHARAPSPSDAAMVKPSTEHGLRATLAAPPFSTFDSSEQQPLFDDTTSAPGRSTSAWAGHNSVLYEPVAQQLVPEQSSTVYYPYARYTSLYTDPFAFKPFAAPPPSPLSVASVIPQQQEVKDVDGGKKRKADQISSDEHLDPDTVSSDSYSPKVGDTLTASATAGVGGTSNVLGDTFLNSSTSALEVAEIAPANGIDMPVRKKAKKSKVKAPELHGTGNNSFVKTAGATIAGMAIGAVGMFIGLLALPEDYFM</sequence>
<dbReference type="PANTHER" id="PTHR15715:SF37">
    <property type="entry name" value="LD47843P"/>
    <property type="match status" value="1"/>
</dbReference>
<gene>
    <name evidence="4" type="ORF">PV07_07500</name>
</gene>
<feature type="region of interest" description="Disordered" evidence="1">
    <location>
        <begin position="312"/>
        <end position="378"/>
    </location>
</feature>
<protein>
    <recommendedName>
        <fullName evidence="3">FHA domain-containing protein</fullName>
    </recommendedName>
</protein>
<dbReference type="OrthoDB" id="4096268at2759"/>
<keyword evidence="2" id="KW-1133">Transmembrane helix</keyword>
<keyword evidence="2" id="KW-0472">Membrane</keyword>
<organism evidence="4 5">
    <name type="scientific">Cladophialophora immunda</name>
    <dbReference type="NCBI Taxonomy" id="569365"/>
    <lineage>
        <taxon>Eukaryota</taxon>
        <taxon>Fungi</taxon>
        <taxon>Dikarya</taxon>
        <taxon>Ascomycota</taxon>
        <taxon>Pezizomycotina</taxon>
        <taxon>Eurotiomycetes</taxon>
        <taxon>Chaetothyriomycetidae</taxon>
        <taxon>Chaetothyriales</taxon>
        <taxon>Herpotrichiellaceae</taxon>
        <taxon>Cladophialophora</taxon>
    </lineage>
</organism>
<feature type="compositionally biased region" description="Basic and acidic residues" evidence="1">
    <location>
        <begin position="186"/>
        <end position="196"/>
    </location>
</feature>
<dbReference type="Pfam" id="PF00498">
    <property type="entry name" value="FHA"/>
    <property type="match status" value="1"/>
</dbReference>
<dbReference type="STRING" id="569365.A0A0D2C9L7"/>
<dbReference type="VEuPathDB" id="FungiDB:PV07_07500"/>
<evidence type="ECO:0000259" key="3">
    <source>
        <dbReference type="PROSITE" id="PS50006"/>
    </source>
</evidence>
<dbReference type="InterPro" id="IPR008984">
    <property type="entry name" value="SMAD_FHA_dom_sf"/>
</dbReference>
<accession>A0A0D2C9L7</accession>
<keyword evidence="2" id="KW-0812">Transmembrane</keyword>
<dbReference type="RefSeq" id="XP_016248009.1">
    <property type="nucleotide sequence ID" value="XM_016394590.1"/>
</dbReference>
<feature type="transmembrane region" description="Helical" evidence="2">
    <location>
        <begin position="586"/>
        <end position="607"/>
    </location>
</feature>
<keyword evidence="5" id="KW-1185">Reference proteome</keyword>
<dbReference type="HOGENOM" id="CLU_488311_0_0_1"/>
<dbReference type="SUPFAM" id="SSF49879">
    <property type="entry name" value="SMAD/FHA domain"/>
    <property type="match status" value="1"/>
</dbReference>
<dbReference type="Proteomes" id="UP000054466">
    <property type="component" value="Unassembled WGS sequence"/>
</dbReference>
<dbReference type="EMBL" id="KN847043">
    <property type="protein sequence ID" value="KIW27793.1"/>
    <property type="molecule type" value="Genomic_DNA"/>
</dbReference>
<evidence type="ECO:0000313" key="4">
    <source>
        <dbReference type="EMBL" id="KIW27793.1"/>
    </source>
</evidence>
<evidence type="ECO:0000256" key="2">
    <source>
        <dbReference type="SAM" id="Phobius"/>
    </source>
</evidence>
<evidence type="ECO:0000256" key="1">
    <source>
        <dbReference type="SAM" id="MobiDB-lite"/>
    </source>
</evidence>